<evidence type="ECO:0008006" key="3">
    <source>
        <dbReference type="Google" id="ProtNLM"/>
    </source>
</evidence>
<dbReference type="Proteomes" id="UP001148189">
    <property type="component" value="Unassembled WGS sequence"/>
</dbReference>
<evidence type="ECO:0000313" key="1">
    <source>
        <dbReference type="EMBL" id="MDD0985965.1"/>
    </source>
</evidence>
<protein>
    <recommendedName>
        <fullName evidence="3">Lipoprotein</fullName>
    </recommendedName>
</protein>
<dbReference type="EMBL" id="JAMDHD010000022">
    <property type="protein sequence ID" value="MDD0985965.1"/>
    <property type="molecule type" value="Genomic_DNA"/>
</dbReference>
<sequence length="284" mass="30907">MFLLEFRRQIISLGSFALLLSGCNNESPKVVSVPTLPVIQHAVSTLVPLVAGKRNDFVMQQACALARGESSREQVFQALKKQGVDLRVIPPKGHALSLLVTADGHQLNAACASYVATMVMVPPNLGDFMTKAPDGASVNAKGLVVEPKKLSEFLRVQLAISRATAELYTSIAVDLGGKPGLTMEQYEAQTRKLFIALAPKYLQKVKAFYAQGEGVSYNVLKLSTDELVFASSSGYGFSYDYYDFQLSLYGVPWLGRGKLLGEAYDLRVSNFDAGWADSVTKRPL</sequence>
<dbReference type="PROSITE" id="PS51257">
    <property type="entry name" value="PROKAR_LIPOPROTEIN"/>
    <property type="match status" value="1"/>
</dbReference>
<reference evidence="1" key="1">
    <citation type="submission" date="2022-05" db="EMBL/GenBank/DDBJ databases">
        <title>Novel Pseudomonas spp. Isolated from a Rainbow Trout Aquaculture Facility.</title>
        <authorList>
            <person name="Testerman T."/>
            <person name="Graf J."/>
        </authorList>
    </citation>
    <scope>NUCLEOTIDE SEQUENCE</scope>
    <source>
        <strain evidence="1">ID1050</strain>
    </source>
</reference>
<comment type="caution">
    <text evidence="1">The sequence shown here is derived from an EMBL/GenBank/DDBJ whole genome shotgun (WGS) entry which is preliminary data.</text>
</comment>
<accession>A0ABT5NBP5</accession>
<evidence type="ECO:0000313" key="2">
    <source>
        <dbReference type="Proteomes" id="UP001148189"/>
    </source>
</evidence>
<keyword evidence="2" id="KW-1185">Reference proteome</keyword>
<dbReference type="RefSeq" id="WP_273866116.1">
    <property type="nucleotide sequence ID" value="NZ_JAMDHD010000022.1"/>
</dbReference>
<organism evidence="1 2">
    <name type="scientific">Pseudomonas shahriarae</name>
    <dbReference type="NCBI Taxonomy" id="2745512"/>
    <lineage>
        <taxon>Bacteria</taxon>
        <taxon>Pseudomonadati</taxon>
        <taxon>Pseudomonadota</taxon>
        <taxon>Gammaproteobacteria</taxon>
        <taxon>Pseudomonadales</taxon>
        <taxon>Pseudomonadaceae</taxon>
        <taxon>Pseudomonas</taxon>
    </lineage>
</organism>
<name>A0ABT5NBP5_9PSED</name>
<gene>
    <name evidence="1" type="ORF">M5G21_13490</name>
</gene>
<proteinExistence type="predicted"/>